<name>A0A6N8J795_9BACT</name>
<dbReference type="Proteomes" id="UP000468388">
    <property type="component" value="Unassembled WGS sequence"/>
</dbReference>
<dbReference type="Pfam" id="PF08845">
    <property type="entry name" value="SymE_toxin"/>
    <property type="match status" value="1"/>
</dbReference>
<dbReference type="GO" id="GO:0016070">
    <property type="term" value="P:RNA metabolic process"/>
    <property type="evidence" value="ECO:0007669"/>
    <property type="project" value="InterPro"/>
</dbReference>
<dbReference type="EMBL" id="WRXO01000002">
    <property type="protein sequence ID" value="MVT40794.1"/>
    <property type="molecule type" value="Genomic_DNA"/>
</dbReference>
<comment type="caution">
    <text evidence="3">The sequence shown here is derived from an EMBL/GenBank/DDBJ whole genome shotgun (WGS) entry which is preliminary data.</text>
</comment>
<protein>
    <submittedName>
        <fullName evidence="3">Type I addiction module toxin, SymE family</fullName>
    </submittedName>
</protein>
<reference evidence="3 4" key="1">
    <citation type="submission" date="2019-12" db="EMBL/GenBank/DDBJ databases">
        <title>The draft genomic sequence of strain Chitinophaga oryziterrae JCM 16595.</title>
        <authorList>
            <person name="Zhang X."/>
        </authorList>
    </citation>
    <scope>NUCLEOTIDE SEQUENCE [LARGE SCALE GENOMIC DNA]</scope>
    <source>
        <strain evidence="3 4">JCM 16595</strain>
    </source>
</reference>
<dbReference type="RefSeq" id="WP_157299428.1">
    <property type="nucleotide sequence ID" value="NZ_BAAAZB010000010.1"/>
</dbReference>
<dbReference type="GO" id="GO:0016788">
    <property type="term" value="F:hydrolase activity, acting on ester bonds"/>
    <property type="evidence" value="ECO:0007669"/>
    <property type="project" value="InterPro"/>
</dbReference>
<dbReference type="AlphaFoldDB" id="A0A6N8J795"/>
<feature type="region of interest" description="Disordered" evidence="1">
    <location>
        <begin position="71"/>
        <end position="95"/>
    </location>
</feature>
<dbReference type="InterPro" id="IPR014944">
    <property type="entry name" value="Toxin_SymE-like"/>
</dbReference>
<evidence type="ECO:0000313" key="4">
    <source>
        <dbReference type="Proteomes" id="UP000468388"/>
    </source>
</evidence>
<evidence type="ECO:0000259" key="2">
    <source>
        <dbReference type="Pfam" id="PF08845"/>
    </source>
</evidence>
<dbReference type="GO" id="GO:0003723">
    <property type="term" value="F:RNA binding"/>
    <property type="evidence" value="ECO:0007669"/>
    <property type="project" value="InterPro"/>
</dbReference>
<organism evidence="3 4">
    <name type="scientific">Chitinophaga oryziterrae</name>
    <dbReference type="NCBI Taxonomy" id="1031224"/>
    <lineage>
        <taxon>Bacteria</taxon>
        <taxon>Pseudomonadati</taxon>
        <taxon>Bacteroidota</taxon>
        <taxon>Chitinophagia</taxon>
        <taxon>Chitinophagales</taxon>
        <taxon>Chitinophagaceae</taxon>
        <taxon>Chitinophaga</taxon>
    </lineage>
</organism>
<keyword evidence="4" id="KW-1185">Reference proteome</keyword>
<evidence type="ECO:0000313" key="3">
    <source>
        <dbReference type="EMBL" id="MVT40794.1"/>
    </source>
</evidence>
<dbReference type="OrthoDB" id="675523at2"/>
<feature type="domain" description="Toxin SymE-like" evidence="2">
    <location>
        <begin position="8"/>
        <end position="67"/>
    </location>
</feature>
<evidence type="ECO:0000256" key="1">
    <source>
        <dbReference type="SAM" id="MobiDB-lite"/>
    </source>
</evidence>
<accession>A0A6N8J795</accession>
<gene>
    <name evidence="3" type="ORF">GO495_09410</name>
</gene>
<dbReference type="GO" id="GO:0005737">
    <property type="term" value="C:cytoplasm"/>
    <property type="evidence" value="ECO:0007669"/>
    <property type="project" value="InterPro"/>
</dbReference>
<proteinExistence type="predicted"/>
<sequence>MKNESNLRLGKVQYKSSPRVHYSGLHRGTKYKTYPWINLSGQWVQDAGFQIGEPVVITVLKNKLIISKIKTEKNENAKKQRREQPEKNKDVRCRA</sequence>